<dbReference type="OrthoDB" id="696772at2759"/>
<dbReference type="Proteomes" id="UP000324897">
    <property type="component" value="Unassembled WGS sequence"/>
</dbReference>
<accession>A0A5J9T7A9</accession>
<evidence type="ECO:0000256" key="1">
    <source>
        <dbReference type="SAM" id="MobiDB-lite"/>
    </source>
</evidence>
<comment type="caution">
    <text evidence="2">The sequence shown here is derived from an EMBL/GenBank/DDBJ whole genome shotgun (WGS) entry which is preliminary data.</text>
</comment>
<feature type="compositionally biased region" description="Basic and acidic residues" evidence="1">
    <location>
        <begin position="374"/>
        <end position="398"/>
    </location>
</feature>
<name>A0A5J9T7A9_9POAL</name>
<feature type="region of interest" description="Disordered" evidence="1">
    <location>
        <begin position="1"/>
        <end position="72"/>
    </location>
</feature>
<protein>
    <recommendedName>
        <fullName evidence="4">DUF4283 domain-containing protein</fullName>
    </recommendedName>
</protein>
<evidence type="ECO:0008006" key="4">
    <source>
        <dbReference type="Google" id="ProtNLM"/>
    </source>
</evidence>
<organism evidence="2 3">
    <name type="scientific">Eragrostis curvula</name>
    <name type="common">weeping love grass</name>
    <dbReference type="NCBI Taxonomy" id="38414"/>
    <lineage>
        <taxon>Eukaryota</taxon>
        <taxon>Viridiplantae</taxon>
        <taxon>Streptophyta</taxon>
        <taxon>Embryophyta</taxon>
        <taxon>Tracheophyta</taxon>
        <taxon>Spermatophyta</taxon>
        <taxon>Magnoliopsida</taxon>
        <taxon>Liliopsida</taxon>
        <taxon>Poales</taxon>
        <taxon>Poaceae</taxon>
        <taxon>PACMAD clade</taxon>
        <taxon>Chloridoideae</taxon>
        <taxon>Eragrostideae</taxon>
        <taxon>Eragrostidinae</taxon>
        <taxon>Eragrostis</taxon>
    </lineage>
</organism>
<dbReference type="Gramene" id="TVU07127">
    <property type="protein sequence ID" value="TVU07127"/>
    <property type="gene ID" value="EJB05_47168"/>
</dbReference>
<evidence type="ECO:0000313" key="3">
    <source>
        <dbReference type="Proteomes" id="UP000324897"/>
    </source>
</evidence>
<evidence type="ECO:0000313" key="2">
    <source>
        <dbReference type="EMBL" id="TVU07127.1"/>
    </source>
</evidence>
<dbReference type="EMBL" id="RWGY01000045">
    <property type="protein sequence ID" value="TVU07127.1"/>
    <property type="molecule type" value="Genomic_DNA"/>
</dbReference>
<dbReference type="PANTHER" id="PTHR33170">
    <property type="entry name" value="DUF4283 DOMAIN-CONTAINING PROTEIN-RELATED"/>
    <property type="match status" value="1"/>
</dbReference>
<gene>
    <name evidence="2" type="ORF">EJB05_47168</name>
</gene>
<feature type="compositionally biased region" description="Basic and acidic residues" evidence="1">
    <location>
        <begin position="543"/>
        <end position="558"/>
    </location>
</feature>
<proteinExistence type="predicted"/>
<keyword evidence="3" id="KW-1185">Reference proteome</keyword>
<dbReference type="AlphaFoldDB" id="A0A5J9T7A9"/>
<reference evidence="2 3" key="1">
    <citation type="journal article" date="2019" name="Sci. Rep.">
        <title>A high-quality genome of Eragrostis curvula grass provides insights into Poaceae evolution and supports new strategies to enhance forage quality.</title>
        <authorList>
            <person name="Carballo J."/>
            <person name="Santos B.A.C.M."/>
            <person name="Zappacosta D."/>
            <person name="Garbus I."/>
            <person name="Selva J.P."/>
            <person name="Gallo C.A."/>
            <person name="Diaz A."/>
            <person name="Albertini E."/>
            <person name="Caccamo M."/>
            <person name="Echenique V."/>
        </authorList>
    </citation>
    <scope>NUCLEOTIDE SEQUENCE [LARGE SCALE GENOMIC DNA]</scope>
    <source>
        <strain evidence="3">cv. Victoria</strain>
        <tissue evidence="2">Leaf</tissue>
    </source>
</reference>
<feature type="non-terminal residue" evidence="2">
    <location>
        <position position="1"/>
    </location>
</feature>
<feature type="compositionally biased region" description="Basic and acidic residues" evidence="1">
    <location>
        <begin position="1"/>
        <end position="12"/>
    </location>
</feature>
<sequence length="598" mass="67422">MSAKERSRELVRQGRPPGRRLPSASPVREHGTPPPGSRGRARGTQVAVRAKAKLKQGTRGERDDLQVARAQPQIPWRGSLKHVPRGAQAAATEVEEGAIEEFYGELWYIPLSPPRSSNSPRVREPVKARDGGRLVWIRRELWESKKFGAEDCHPVGWGDQWDKEPQKLNFAEEVWGEGKKKTFLQAVKEAMANRGRGRGQRPQSPEEEWGEWGGPGWYGQQSYHGMAPPPMGMGQGFGFYPPPMGPPYPPQAWSGEVEPVEELVDTWVQVKGIPPKWCDWESIQQVSSSLGLLEDMDWNSLFSSMFETVRFQVAVRDPRKIPRQRLIEMKKKLYLITFNVEGAVQGEDPDDYDGNDLIGDDSGLGGSENDNGMDTDKDQSSSKAEDKDKTPQGEKESKNNIGAKTVSMWGQLMKEIQEEVRAAEVTSGIKCTNLLREMELAESEDEEEMEISVLADQINNSNLEDEEIEVLPKDWTYDAEDNRPEKDMMQEGAEKQGSASKEGSKAEEQGKTDLQDKKDQAEAKKIQGKQKWGPVMVTRKSKRNQDDGRTAIEKAQEAKKRHNLETNQGVNLGDYDDECSQSVKILQQLTKHREWTLR</sequence>
<feature type="region of interest" description="Disordered" evidence="1">
    <location>
        <begin position="466"/>
        <end position="576"/>
    </location>
</feature>
<feature type="region of interest" description="Disordered" evidence="1">
    <location>
        <begin position="345"/>
        <end position="406"/>
    </location>
</feature>
<feature type="compositionally biased region" description="Basic and acidic residues" evidence="1">
    <location>
        <begin position="502"/>
        <end position="525"/>
    </location>
</feature>
<feature type="compositionally biased region" description="Basic and acidic residues" evidence="1">
    <location>
        <begin position="470"/>
        <end position="494"/>
    </location>
</feature>